<gene>
    <name evidence="4" type="ORF">DFP86_105237</name>
</gene>
<dbReference type="RefSeq" id="WP_133679899.1">
    <property type="nucleotide sequence ID" value="NZ_SNZP01000005.1"/>
</dbReference>
<evidence type="ECO:0000256" key="2">
    <source>
        <dbReference type="SAM" id="SignalP"/>
    </source>
</evidence>
<evidence type="ECO:0000256" key="1">
    <source>
        <dbReference type="ARBA" id="ARBA00023284"/>
    </source>
</evidence>
<keyword evidence="1" id="KW-0676">Redox-active center</keyword>
<dbReference type="PANTHER" id="PTHR42852">
    <property type="entry name" value="THIOL:DISULFIDE INTERCHANGE PROTEIN DSBE"/>
    <property type="match status" value="1"/>
</dbReference>
<proteinExistence type="predicted"/>
<feature type="chain" id="PRO_5020452319" evidence="2">
    <location>
        <begin position="27"/>
        <end position="164"/>
    </location>
</feature>
<evidence type="ECO:0000259" key="3">
    <source>
        <dbReference type="PROSITE" id="PS51352"/>
    </source>
</evidence>
<comment type="caution">
    <text evidence="4">The sequence shown here is derived from an EMBL/GenBank/DDBJ whole genome shotgun (WGS) entry which is preliminary data.</text>
</comment>
<accession>A0A4R7B6T1</accession>
<dbReference type="InterPro" id="IPR000866">
    <property type="entry name" value="AhpC/TSA"/>
</dbReference>
<dbReference type="InterPro" id="IPR013766">
    <property type="entry name" value="Thioredoxin_domain"/>
</dbReference>
<dbReference type="CDD" id="cd02966">
    <property type="entry name" value="TlpA_like_family"/>
    <property type="match status" value="1"/>
</dbReference>
<dbReference type="Gene3D" id="3.40.30.10">
    <property type="entry name" value="Glutaredoxin"/>
    <property type="match status" value="1"/>
</dbReference>
<dbReference type="InterPro" id="IPR017937">
    <property type="entry name" value="Thioredoxin_CS"/>
</dbReference>
<dbReference type="PROSITE" id="PS00194">
    <property type="entry name" value="THIOREDOXIN_1"/>
    <property type="match status" value="1"/>
</dbReference>
<reference evidence="4 5" key="1">
    <citation type="submission" date="2019-03" db="EMBL/GenBank/DDBJ databases">
        <title>Genomic Encyclopedia of Type Strains, Phase III (KMG-III): the genomes of soil and plant-associated and newly described type strains.</title>
        <authorList>
            <person name="Whitman W."/>
        </authorList>
    </citation>
    <scope>NUCLEOTIDE SEQUENCE [LARGE SCALE GENOMIC DNA]</scope>
    <source>
        <strain evidence="4 5">CECT 8976</strain>
    </source>
</reference>
<dbReference type="PROSITE" id="PS51352">
    <property type="entry name" value="THIOREDOXIN_2"/>
    <property type="match status" value="1"/>
</dbReference>
<dbReference type="Pfam" id="PF00578">
    <property type="entry name" value="AhpC-TSA"/>
    <property type="match status" value="1"/>
</dbReference>
<dbReference type="InterPro" id="IPR050553">
    <property type="entry name" value="Thioredoxin_ResA/DsbE_sf"/>
</dbReference>
<dbReference type="Proteomes" id="UP000295611">
    <property type="component" value="Unassembled WGS sequence"/>
</dbReference>
<dbReference type="SUPFAM" id="SSF52833">
    <property type="entry name" value="Thioredoxin-like"/>
    <property type="match status" value="1"/>
</dbReference>
<evidence type="ECO:0000313" key="5">
    <source>
        <dbReference type="Proteomes" id="UP000295611"/>
    </source>
</evidence>
<keyword evidence="4" id="KW-0413">Isomerase</keyword>
<keyword evidence="2" id="KW-0732">Signal</keyword>
<feature type="domain" description="Thioredoxin" evidence="3">
    <location>
        <begin position="23"/>
        <end position="164"/>
    </location>
</feature>
<evidence type="ECO:0000313" key="4">
    <source>
        <dbReference type="EMBL" id="TDR80368.1"/>
    </source>
</evidence>
<dbReference type="InterPro" id="IPR036249">
    <property type="entry name" value="Thioredoxin-like_sf"/>
</dbReference>
<dbReference type="AlphaFoldDB" id="A0A4R7B6T1"/>
<organism evidence="4 5">
    <name type="scientific">Paludibacterium purpuratum</name>
    <dbReference type="NCBI Taxonomy" id="1144873"/>
    <lineage>
        <taxon>Bacteria</taxon>
        <taxon>Pseudomonadati</taxon>
        <taxon>Pseudomonadota</taxon>
        <taxon>Betaproteobacteria</taxon>
        <taxon>Neisseriales</taxon>
        <taxon>Chromobacteriaceae</taxon>
        <taxon>Paludibacterium</taxon>
    </lineage>
</organism>
<dbReference type="OrthoDB" id="9811352at2"/>
<keyword evidence="5" id="KW-1185">Reference proteome</keyword>
<feature type="signal peptide" evidence="2">
    <location>
        <begin position="1"/>
        <end position="26"/>
    </location>
</feature>
<dbReference type="GO" id="GO:0016209">
    <property type="term" value="F:antioxidant activity"/>
    <property type="evidence" value="ECO:0007669"/>
    <property type="project" value="InterPro"/>
</dbReference>
<protein>
    <submittedName>
        <fullName evidence="4">Thiol-disulfide isomerase/thioredoxin</fullName>
    </submittedName>
</protein>
<sequence length="164" mass="18180">MPHPQRLSPARLLACSLALLANFALAGPLDQAAFTDLAGRQVHLTDLRGKTVLVNFWGTWCGPCRKEMPMLNAMRQKWRGRNVEVVGIALDEKKPVQQFIQQQKINYPIWLGDENTTDLLPQLGNPAISVPFTLLIDKNGAILQRWVGEVSEASLKKALSSPAK</sequence>
<name>A0A4R7B6T1_9NEIS</name>
<dbReference type="GO" id="GO:0015036">
    <property type="term" value="F:disulfide oxidoreductase activity"/>
    <property type="evidence" value="ECO:0007669"/>
    <property type="project" value="UniProtKB-ARBA"/>
</dbReference>
<dbReference type="GO" id="GO:0016853">
    <property type="term" value="F:isomerase activity"/>
    <property type="evidence" value="ECO:0007669"/>
    <property type="project" value="UniProtKB-KW"/>
</dbReference>
<dbReference type="PANTHER" id="PTHR42852:SF13">
    <property type="entry name" value="PROTEIN DIPZ"/>
    <property type="match status" value="1"/>
</dbReference>
<dbReference type="EMBL" id="SNZP01000005">
    <property type="protein sequence ID" value="TDR80368.1"/>
    <property type="molecule type" value="Genomic_DNA"/>
</dbReference>